<gene>
    <name evidence="2" type="ORF">SAMN05216219_1716</name>
</gene>
<dbReference type="PANTHER" id="PTHR43157:SF31">
    <property type="entry name" value="PHOSPHATIDYLINOSITOL-GLYCAN BIOSYNTHESIS CLASS F PROTEIN"/>
    <property type="match status" value="1"/>
</dbReference>
<dbReference type="Pfam" id="PF00106">
    <property type="entry name" value="adh_short"/>
    <property type="match status" value="1"/>
</dbReference>
<dbReference type="SUPFAM" id="SSF51735">
    <property type="entry name" value="NAD(P)-binding Rossmann-fold domains"/>
    <property type="match status" value="1"/>
</dbReference>
<name>A0A1I5B413_9MICO</name>
<proteinExistence type="predicted"/>
<reference evidence="3" key="1">
    <citation type="submission" date="2016-10" db="EMBL/GenBank/DDBJ databases">
        <authorList>
            <person name="Varghese N."/>
            <person name="Submissions S."/>
        </authorList>
    </citation>
    <scope>NUCLEOTIDE SEQUENCE [LARGE SCALE GENOMIC DNA]</scope>
    <source>
        <strain evidence="3">CGMCC 1.11101</strain>
    </source>
</reference>
<evidence type="ECO:0000313" key="3">
    <source>
        <dbReference type="Proteomes" id="UP000198867"/>
    </source>
</evidence>
<dbReference type="GO" id="GO:0016491">
    <property type="term" value="F:oxidoreductase activity"/>
    <property type="evidence" value="ECO:0007669"/>
    <property type="project" value="UniProtKB-KW"/>
</dbReference>
<dbReference type="EMBL" id="FOVM01000004">
    <property type="protein sequence ID" value="SFN69445.1"/>
    <property type="molecule type" value="Genomic_DNA"/>
</dbReference>
<accession>A0A1I5B413</accession>
<keyword evidence="3" id="KW-1185">Reference proteome</keyword>
<dbReference type="AlphaFoldDB" id="A0A1I5B413"/>
<dbReference type="RefSeq" id="WP_090710546.1">
    <property type="nucleotide sequence ID" value="NZ_FOVM01000004.1"/>
</dbReference>
<protein>
    <submittedName>
        <fullName evidence="2">NADP-dependent 3-hydroxy acid dehydrogenase YdfG</fullName>
    </submittedName>
</protein>
<dbReference type="Proteomes" id="UP000198867">
    <property type="component" value="Unassembled WGS sequence"/>
</dbReference>
<evidence type="ECO:0000256" key="1">
    <source>
        <dbReference type="ARBA" id="ARBA00023002"/>
    </source>
</evidence>
<dbReference type="OrthoDB" id="4577644at2"/>
<sequence length="305" mass="32260">MTWDPVRLPSQRGRVVAVTGANAGLGFWTSFALARAGASVILACRNSQRADAAMRAIRARVPDAELSVLQLDTADLASVRSAGEHLAGLDRLDALVNNAGIVHPPLRRTETVDGLELITATNFFGAFALTAAALPALERTPGSRVVSLGSLATLLVSLRLDDLQLTRRYSGWQAYAQSKILLSSFGFELDRRLRERGSGIRSLVAHPGYSISGRTPHVPGVNEPSRGKRFVDGLQAPFTQGKNRGAEPVVRAVTDPDAGGGAFYGPRYGAKGPAVRAQPAAVTVDAGAAQAIWSEAEVATRTPFL</sequence>
<dbReference type="Gene3D" id="3.40.50.720">
    <property type="entry name" value="NAD(P)-binding Rossmann-like Domain"/>
    <property type="match status" value="1"/>
</dbReference>
<dbReference type="InterPro" id="IPR036291">
    <property type="entry name" value="NAD(P)-bd_dom_sf"/>
</dbReference>
<dbReference type="PRINTS" id="PR00081">
    <property type="entry name" value="GDHRDH"/>
</dbReference>
<organism evidence="2 3">
    <name type="scientific">Mycetocola miduiensis</name>
    <dbReference type="NCBI Taxonomy" id="995034"/>
    <lineage>
        <taxon>Bacteria</taxon>
        <taxon>Bacillati</taxon>
        <taxon>Actinomycetota</taxon>
        <taxon>Actinomycetes</taxon>
        <taxon>Micrococcales</taxon>
        <taxon>Microbacteriaceae</taxon>
        <taxon>Mycetocola</taxon>
    </lineage>
</organism>
<dbReference type="STRING" id="995034.SAMN05216219_1716"/>
<keyword evidence="1" id="KW-0560">Oxidoreductase</keyword>
<evidence type="ECO:0000313" key="2">
    <source>
        <dbReference type="EMBL" id="SFN69445.1"/>
    </source>
</evidence>
<dbReference type="PANTHER" id="PTHR43157">
    <property type="entry name" value="PHOSPHATIDYLINOSITOL-GLYCAN BIOSYNTHESIS CLASS F PROTEIN-RELATED"/>
    <property type="match status" value="1"/>
</dbReference>
<dbReference type="InterPro" id="IPR002347">
    <property type="entry name" value="SDR_fam"/>
</dbReference>